<sequence length="520" mass="59780">MEIPLDRRKYHHQPAVDNAALLWWFLRDRRLDVNEATEKLVKCLRWRQKFRVEYLGPDMFMKELRAGKGYVHEHRDLAGRPVMVAIARRHSIFERDLLESSRMCTWMLETALKRLSMAEPPKKPAQEPEGPPEQALGIFDLRGFSPLQADLEVAGFLIEALYNYYPGRTGKVLLVGAPELFKAFWDNIKPLLGKYSKLADFVTVDELRENYFKPGLEPPEFRKDSSGVPALAVKTCVGSAALASLAFAGATAWSARKRGRTARGASLVGVGSSQISIVDAGAVDQLSAEEAVRQLQKQIPRSLKWRGRPACENRALLWWFLRDRKLDVGEAAEKLLKCLKWRQDFSVEKLGPELFMKEMRSRKAYLHTHHDIAGRPVLVVVANRHNVLERRFKESCCMCAWYMERVLDKLRTLEPSGAPEEQMEIEQAIAVIDLNGFSPLQADLEFVCFMVDVIHNYYPRRFARILLVDAPQMFESFWRSVCPMLHHYQDLAEFTTASEVCRRYFAPQQAPPELMRSFRH</sequence>
<organism evidence="2 3">
    <name type="scientific">Durusdinium trenchii</name>
    <dbReference type="NCBI Taxonomy" id="1381693"/>
    <lineage>
        <taxon>Eukaryota</taxon>
        <taxon>Sar</taxon>
        <taxon>Alveolata</taxon>
        <taxon>Dinophyceae</taxon>
        <taxon>Suessiales</taxon>
        <taxon>Symbiodiniaceae</taxon>
        <taxon>Durusdinium</taxon>
    </lineage>
</organism>
<dbReference type="PROSITE" id="PS50191">
    <property type="entry name" value="CRAL_TRIO"/>
    <property type="match status" value="2"/>
</dbReference>
<dbReference type="Proteomes" id="UP001642464">
    <property type="component" value="Unassembled WGS sequence"/>
</dbReference>
<name>A0ABP0KC02_9DINO</name>
<dbReference type="EMBL" id="CAXAMM010010780">
    <property type="protein sequence ID" value="CAK9024231.1"/>
    <property type="molecule type" value="Genomic_DNA"/>
</dbReference>
<dbReference type="PANTHER" id="PTHR47556">
    <property type="entry name" value="SEC14P-LIKE PHOSPHATIDYLINOSITOL TRANSFER FAMILY PROTEIN"/>
    <property type="match status" value="1"/>
</dbReference>
<proteinExistence type="predicted"/>
<protein>
    <submittedName>
        <fullName evidence="2">Mitochondrial</fullName>
    </submittedName>
</protein>
<dbReference type="InterPro" id="IPR001251">
    <property type="entry name" value="CRAL-TRIO_dom"/>
</dbReference>
<dbReference type="SUPFAM" id="SSF52087">
    <property type="entry name" value="CRAL/TRIO domain"/>
    <property type="match status" value="2"/>
</dbReference>
<evidence type="ECO:0000313" key="1">
    <source>
        <dbReference type="EMBL" id="CAK9024231.1"/>
    </source>
</evidence>
<evidence type="ECO:0000313" key="2">
    <source>
        <dbReference type="EMBL" id="CAK9024325.1"/>
    </source>
</evidence>
<evidence type="ECO:0000313" key="3">
    <source>
        <dbReference type="Proteomes" id="UP001642464"/>
    </source>
</evidence>
<dbReference type="SMART" id="SM00516">
    <property type="entry name" value="SEC14"/>
    <property type="match status" value="2"/>
</dbReference>
<dbReference type="CDD" id="cd00170">
    <property type="entry name" value="SEC14"/>
    <property type="match status" value="2"/>
</dbReference>
<dbReference type="SUPFAM" id="SSF46938">
    <property type="entry name" value="CRAL/TRIO N-terminal domain"/>
    <property type="match status" value="2"/>
</dbReference>
<dbReference type="Pfam" id="PF00650">
    <property type="entry name" value="CRAL_TRIO"/>
    <property type="match status" value="2"/>
</dbReference>
<dbReference type="InterPro" id="IPR036865">
    <property type="entry name" value="CRAL-TRIO_dom_sf"/>
</dbReference>
<accession>A0ABP0KC02</accession>
<gene>
    <name evidence="1" type="ORF">SCF082_LOCUS16537</name>
    <name evidence="2" type="ORF">SCF082_LOCUS16581</name>
</gene>
<comment type="caution">
    <text evidence="2">The sequence shown here is derived from an EMBL/GenBank/DDBJ whole genome shotgun (WGS) entry which is preliminary data.</text>
</comment>
<dbReference type="Gene3D" id="3.40.525.10">
    <property type="entry name" value="CRAL-TRIO lipid binding domain"/>
    <property type="match status" value="2"/>
</dbReference>
<keyword evidence="3" id="KW-1185">Reference proteome</keyword>
<dbReference type="PANTHER" id="PTHR47556:SF1">
    <property type="entry name" value="SEC14P-LIKE PHOSPHATIDYLINOSITOL TRANSFER FAMILY PROTEIN"/>
    <property type="match status" value="1"/>
</dbReference>
<reference evidence="2 3" key="1">
    <citation type="submission" date="2024-02" db="EMBL/GenBank/DDBJ databases">
        <authorList>
            <person name="Chen Y."/>
            <person name="Shah S."/>
            <person name="Dougan E. K."/>
            <person name="Thang M."/>
            <person name="Chan C."/>
        </authorList>
    </citation>
    <scope>NUCLEOTIDE SEQUENCE [LARGE SCALE GENOMIC DNA]</scope>
</reference>
<dbReference type="InterPro" id="IPR036273">
    <property type="entry name" value="CRAL/TRIO_N_dom_sf"/>
</dbReference>
<dbReference type="EMBL" id="CAXAMM010010835">
    <property type="protein sequence ID" value="CAK9024325.1"/>
    <property type="molecule type" value="Genomic_DNA"/>
</dbReference>